<dbReference type="Gene3D" id="3.20.20.80">
    <property type="entry name" value="Glycosidases"/>
    <property type="match status" value="1"/>
</dbReference>
<accession>A0A9D1EBS6</accession>
<dbReference type="EMBL" id="DVHM01000188">
    <property type="protein sequence ID" value="HIR71818.1"/>
    <property type="molecule type" value="Genomic_DNA"/>
</dbReference>
<evidence type="ECO:0000259" key="8">
    <source>
        <dbReference type="Pfam" id="PF02838"/>
    </source>
</evidence>
<dbReference type="GO" id="GO:0030203">
    <property type="term" value="P:glycosaminoglycan metabolic process"/>
    <property type="evidence" value="ECO:0007669"/>
    <property type="project" value="TreeGrafter"/>
</dbReference>
<evidence type="ECO:0000256" key="5">
    <source>
        <dbReference type="ARBA" id="ARBA00023295"/>
    </source>
</evidence>
<evidence type="ECO:0000256" key="4">
    <source>
        <dbReference type="ARBA" id="ARBA00022801"/>
    </source>
</evidence>
<reference evidence="9" key="1">
    <citation type="submission" date="2020-10" db="EMBL/GenBank/DDBJ databases">
        <authorList>
            <person name="Gilroy R."/>
        </authorList>
    </citation>
    <scope>NUCLEOTIDE SEQUENCE</scope>
    <source>
        <strain evidence="9">ChiSjej5B23-6657</strain>
    </source>
</reference>
<dbReference type="InterPro" id="IPR017853">
    <property type="entry name" value="GH"/>
</dbReference>
<comment type="catalytic activity">
    <reaction evidence="1">
        <text>Hydrolysis of terminal non-reducing N-acetyl-D-hexosamine residues in N-acetyl-beta-D-hexosaminides.</text>
        <dbReference type="EC" id="3.2.1.52"/>
    </reaction>
</comment>
<dbReference type="AlphaFoldDB" id="A0A9D1EBS6"/>
<dbReference type="GO" id="GO:0004563">
    <property type="term" value="F:beta-N-acetylhexosaminidase activity"/>
    <property type="evidence" value="ECO:0007669"/>
    <property type="project" value="UniProtKB-EC"/>
</dbReference>
<dbReference type="GO" id="GO:0016020">
    <property type="term" value="C:membrane"/>
    <property type="evidence" value="ECO:0007669"/>
    <property type="project" value="TreeGrafter"/>
</dbReference>
<feature type="domain" description="Glycoside hydrolase family 20 catalytic" evidence="7">
    <location>
        <begin position="134"/>
        <end position="462"/>
    </location>
</feature>
<dbReference type="CDD" id="cd06563">
    <property type="entry name" value="GH20_chitobiase-like"/>
    <property type="match status" value="1"/>
</dbReference>
<dbReference type="InterPro" id="IPR025705">
    <property type="entry name" value="Beta_hexosaminidase_sua/sub"/>
</dbReference>
<comment type="caution">
    <text evidence="9">The sequence shown here is derived from an EMBL/GenBank/DDBJ whole genome shotgun (WGS) entry which is preliminary data.</text>
</comment>
<comment type="similarity">
    <text evidence="2">Belongs to the glycosyl hydrolase 20 family.</text>
</comment>
<protein>
    <recommendedName>
        <fullName evidence="3">beta-N-acetylhexosaminidase</fullName>
        <ecNumber evidence="3">3.2.1.52</ecNumber>
    </recommendedName>
</protein>
<evidence type="ECO:0000256" key="1">
    <source>
        <dbReference type="ARBA" id="ARBA00001231"/>
    </source>
</evidence>
<feature type="domain" description="Beta-hexosaminidase bacterial type N-terminal" evidence="8">
    <location>
        <begin position="62"/>
        <end position="131"/>
    </location>
</feature>
<evidence type="ECO:0000256" key="6">
    <source>
        <dbReference type="PIRSR" id="PIRSR625705-1"/>
    </source>
</evidence>
<evidence type="ECO:0000256" key="3">
    <source>
        <dbReference type="ARBA" id="ARBA00012663"/>
    </source>
</evidence>
<dbReference type="InterPro" id="IPR029018">
    <property type="entry name" value="Hex-like_dom2"/>
</dbReference>
<evidence type="ECO:0000259" key="7">
    <source>
        <dbReference type="Pfam" id="PF00728"/>
    </source>
</evidence>
<dbReference type="PRINTS" id="PR00738">
    <property type="entry name" value="GLHYDRLASE20"/>
</dbReference>
<dbReference type="InterPro" id="IPR015883">
    <property type="entry name" value="Glyco_hydro_20_cat"/>
</dbReference>
<dbReference type="EC" id="3.2.1.52" evidence="3"/>
<sequence length="555" mass="62590">MIPKINGTQTLTAGVFSLKEKICLCHGRKELFAVLENRLKTVPTLENTIFHFSSEDKVSSGEADNSTAETVVISLVEDTALAPEAYRLTISEEQAVVAASGDPGHIQGLTTLYQLLLEGNGSCPCQEIADAPLYGYRGFHMDCSRHFFDKETVLLMIELASRVKMNRLHWHISDDQGYRLESRRFPKLNSIGSWRTEPDGSRYGGYYTMEEVAEIVSYARARGIEIVPEIDMPGHVSAILAAYPELSCSGEPLEVPSMYGIHKRILCVGKEQAMDFVKELLAEVASLFPFPYFHIGGDEAPKDEWKTCESCQQKMKELGLTDEEDLQAHFTAEIADFLKTLGKTAICWNDSLKSTLIPADVICQYWDEEGENPAYCTKDAAFAERKWIYSFTPAFYFDYTPELTPMRKAYQFEPVLRSGTILSDDQLFGIECALWAERIMTRQDLLDRAFPRMFAVAERGWGSAGDLADFRNRCSTLLTYFTREGFQLLSVEDADPCGEHQKELVLKTWQPVIHQAKAAGMERFLPIVCGLIRSKLYDQFPPLELDALIKELQEG</sequence>
<dbReference type="SUPFAM" id="SSF51445">
    <property type="entry name" value="(Trans)glycosidases"/>
    <property type="match status" value="1"/>
</dbReference>
<dbReference type="Proteomes" id="UP000823912">
    <property type="component" value="Unassembled WGS sequence"/>
</dbReference>
<dbReference type="GO" id="GO:0005975">
    <property type="term" value="P:carbohydrate metabolic process"/>
    <property type="evidence" value="ECO:0007669"/>
    <property type="project" value="InterPro"/>
</dbReference>
<evidence type="ECO:0000313" key="10">
    <source>
        <dbReference type="Proteomes" id="UP000823912"/>
    </source>
</evidence>
<gene>
    <name evidence="9" type="ORF">IAA55_11150</name>
</gene>
<evidence type="ECO:0000313" key="9">
    <source>
        <dbReference type="EMBL" id="HIR71818.1"/>
    </source>
</evidence>
<dbReference type="PANTHER" id="PTHR22600:SF57">
    <property type="entry name" value="BETA-N-ACETYLHEXOSAMINIDASE"/>
    <property type="match status" value="1"/>
</dbReference>
<name>A0A9D1EBS6_9FIRM</name>
<dbReference type="Pfam" id="PF00728">
    <property type="entry name" value="Glyco_hydro_20"/>
    <property type="match status" value="1"/>
</dbReference>
<feature type="active site" description="Proton donor" evidence="6">
    <location>
        <position position="299"/>
    </location>
</feature>
<keyword evidence="5" id="KW-0326">Glycosidase</keyword>
<reference evidence="9" key="2">
    <citation type="journal article" date="2021" name="PeerJ">
        <title>Extensive microbial diversity within the chicken gut microbiome revealed by metagenomics and culture.</title>
        <authorList>
            <person name="Gilroy R."/>
            <person name="Ravi A."/>
            <person name="Getino M."/>
            <person name="Pursley I."/>
            <person name="Horton D.L."/>
            <person name="Alikhan N.F."/>
            <person name="Baker D."/>
            <person name="Gharbi K."/>
            <person name="Hall N."/>
            <person name="Watson M."/>
            <person name="Adriaenssens E.M."/>
            <person name="Foster-Nyarko E."/>
            <person name="Jarju S."/>
            <person name="Secka A."/>
            <person name="Antonio M."/>
            <person name="Oren A."/>
            <person name="Chaudhuri R.R."/>
            <person name="La Ragione R."/>
            <person name="Hildebrand F."/>
            <person name="Pallen M.J."/>
        </authorList>
    </citation>
    <scope>NUCLEOTIDE SEQUENCE</scope>
    <source>
        <strain evidence="9">ChiSjej5B23-6657</strain>
    </source>
</reference>
<dbReference type="Gene3D" id="3.30.379.10">
    <property type="entry name" value="Chitobiase/beta-hexosaminidase domain 2-like"/>
    <property type="match status" value="1"/>
</dbReference>
<dbReference type="Pfam" id="PF02838">
    <property type="entry name" value="Glyco_hydro_20b"/>
    <property type="match status" value="1"/>
</dbReference>
<organism evidence="9 10">
    <name type="scientific">Candidatus Pullilachnospira gallistercoris</name>
    <dbReference type="NCBI Taxonomy" id="2840911"/>
    <lineage>
        <taxon>Bacteria</taxon>
        <taxon>Bacillati</taxon>
        <taxon>Bacillota</taxon>
        <taxon>Clostridia</taxon>
        <taxon>Lachnospirales</taxon>
        <taxon>Lachnospiraceae</taxon>
        <taxon>Lachnospiraceae incertae sedis</taxon>
        <taxon>Candidatus Pullilachnospira</taxon>
    </lineage>
</organism>
<dbReference type="InterPro" id="IPR015882">
    <property type="entry name" value="HEX_bac_N"/>
</dbReference>
<dbReference type="PANTHER" id="PTHR22600">
    <property type="entry name" value="BETA-HEXOSAMINIDASE"/>
    <property type="match status" value="1"/>
</dbReference>
<evidence type="ECO:0000256" key="2">
    <source>
        <dbReference type="ARBA" id="ARBA00006285"/>
    </source>
</evidence>
<proteinExistence type="inferred from homology"/>
<keyword evidence="4" id="KW-0378">Hydrolase</keyword>
<dbReference type="SUPFAM" id="SSF55545">
    <property type="entry name" value="beta-N-acetylhexosaminidase-like domain"/>
    <property type="match status" value="1"/>
</dbReference>